<dbReference type="PANTHER" id="PTHR42736">
    <property type="entry name" value="PROTEIN-GLUTAMINE GAMMA-GLUTAMYLTRANSFERASE"/>
    <property type="match status" value="1"/>
</dbReference>
<dbReference type="PANTHER" id="PTHR42736:SF1">
    <property type="entry name" value="PROTEIN-GLUTAMINE GAMMA-GLUTAMYLTRANSFERASE"/>
    <property type="match status" value="1"/>
</dbReference>
<gene>
    <name evidence="3" type="ORF">ALP40_100334</name>
</gene>
<keyword evidence="1" id="KW-0472">Membrane</keyword>
<keyword evidence="1" id="KW-1133">Transmembrane helix</keyword>
<evidence type="ECO:0000259" key="2">
    <source>
        <dbReference type="SMART" id="SM00460"/>
    </source>
</evidence>
<feature type="domain" description="Transglutaminase-like" evidence="2">
    <location>
        <begin position="467"/>
        <end position="538"/>
    </location>
</feature>
<dbReference type="AlphaFoldDB" id="A0A3M5P452"/>
<dbReference type="SMART" id="SM00460">
    <property type="entry name" value="TGc"/>
    <property type="match status" value="1"/>
</dbReference>
<dbReference type="Pfam" id="PF01841">
    <property type="entry name" value="Transglut_core"/>
    <property type="match status" value="1"/>
</dbReference>
<accession>A0A3M5P452</accession>
<dbReference type="GO" id="GO:0008233">
    <property type="term" value="F:peptidase activity"/>
    <property type="evidence" value="ECO:0007669"/>
    <property type="project" value="UniProtKB-KW"/>
</dbReference>
<reference evidence="3 4" key="1">
    <citation type="submission" date="2018-08" db="EMBL/GenBank/DDBJ databases">
        <title>Recombination of ecologically and evolutionarily significant loci maintains genetic cohesion in the Pseudomonas syringae species complex.</title>
        <authorList>
            <person name="Dillon M."/>
            <person name="Thakur S."/>
            <person name="Almeida R.N.D."/>
            <person name="Weir B.S."/>
            <person name="Guttman D.S."/>
        </authorList>
    </citation>
    <scope>NUCLEOTIDE SEQUENCE [LARGE SCALE GENOMIC DNA]</scope>
    <source>
        <strain evidence="3 4">ICMP 19473</strain>
    </source>
</reference>
<keyword evidence="3" id="KW-0645">Protease</keyword>
<sequence>MPGFSGARRRHRATLVASVLLGAGTVRTSPAVFDATAGFSIQRGQRRCASGNLPACAGFVRAAAMSAKAAVSQPIPRVSLTWLLVAQALVVIPFALHIPVSIIVLWLGCTVWRVQAFRMRVRLPGAWVKSGLLVGTAGGVYLARGSLVGLDAGAALLVAAFVLKLLEMNTRRDARVLVFLGFFCVAVGYLFENNLLWALFSLLPIGALLAALIGLQQSDLVAKPAGTLKLAFKLMAQAVPLMVLLFLFFPRLDPLWSLPQPSNKGVTGLSDNMAPGDMAELSRSPALVFRASFEGLMPARTQLYWRGLTLEQFDGRRWSQSARAQTVQLPQWQKRGEPVAYSVVMEASGRPWLPSLDIGETPLPEVRQMSDFRLQRRRPVEQSLLYSVTSWPDSVRDAQPSEQIQRQDLQLPVKGNPQARQWAEALRRRNATPDALVQAMLGYFADQPFHYTLKPDSLGNDSIDEFLFTSRRGFCGHYASAMTFVLRSAGIPARVVAGYQGGEFNPDGQYLTVRQFDAHAWVEYWQPGIGWRSVDPTAAVAPQRIEQGLEQALAADEAFLQDSPLSALRYRHVPWINALRLSWDNLNYGWQRWVLGYQGQQQLQVLSRWFSGFQAPVFVIGIVISLGLVALWLFKPWQRESDSQLRLFNAFERLLARHGLRRMPGEGAEAFGDRAAALFPQYADAIRAFIDEFQAQRYAGTPTSTSRLRSRLKVLRRRLPWRFTTVRNAHS</sequence>
<dbReference type="InterPro" id="IPR021878">
    <property type="entry name" value="TgpA_N"/>
</dbReference>
<feature type="transmembrane region" description="Helical" evidence="1">
    <location>
        <begin position="197"/>
        <end position="215"/>
    </location>
</feature>
<dbReference type="GO" id="GO:0006508">
    <property type="term" value="P:proteolysis"/>
    <property type="evidence" value="ECO:0007669"/>
    <property type="project" value="UniProtKB-KW"/>
</dbReference>
<organism evidence="3 4">
    <name type="scientific">Pseudomonas viridiflava</name>
    <name type="common">Phytomonas viridiflava</name>
    <dbReference type="NCBI Taxonomy" id="33069"/>
    <lineage>
        <taxon>Bacteria</taxon>
        <taxon>Pseudomonadati</taxon>
        <taxon>Pseudomonadota</taxon>
        <taxon>Gammaproteobacteria</taxon>
        <taxon>Pseudomonadales</taxon>
        <taxon>Pseudomonadaceae</taxon>
        <taxon>Pseudomonas</taxon>
    </lineage>
</organism>
<feature type="transmembrane region" description="Helical" evidence="1">
    <location>
        <begin position="82"/>
        <end position="109"/>
    </location>
</feature>
<keyword evidence="3" id="KW-0378">Hydrolase</keyword>
<dbReference type="SUPFAM" id="SSF54001">
    <property type="entry name" value="Cysteine proteinases"/>
    <property type="match status" value="1"/>
</dbReference>
<comment type="caution">
    <text evidence="3">The sequence shown here is derived from an EMBL/GenBank/DDBJ whole genome shotgun (WGS) entry which is preliminary data.</text>
</comment>
<feature type="transmembrane region" description="Helical" evidence="1">
    <location>
        <begin position="121"/>
        <end position="141"/>
    </location>
</feature>
<dbReference type="InterPro" id="IPR025403">
    <property type="entry name" value="TgpA-like_C"/>
</dbReference>
<keyword evidence="1" id="KW-0812">Transmembrane</keyword>
<dbReference type="InterPro" id="IPR038765">
    <property type="entry name" value="Papain-like_cys_pep_sf"/>
</dbReference>
<dbReference type="Gene3D" id="3.10.620.30">
    <property type="match status" value="1"/>
</dbReference>
<protein>
    <submittedName>
        <fullName evidence="3">Transglutaminase-like enzyme, putative cysteine protease</fullName>
    </submittedName>
</protein>
<dbReference type="InterPro" id="IPR052901">
    <property type="entry name" value="Bact_TGase-like"/>
</dbReference>
<dbReference type="Pfam" id="PF11992">
    <property type="entry name" value="TgpA_N"/>
    <property type="match status" value="1"/>
</dbReference>
<dbReference type="Proteomes" id="UP000273854">
    <property type="component" value="Unassembled WGS sequence"/>
</dbReference>
<feature type="transmembrane region" description="Helical" evidence="1">
    <location>
        <begin position="147"/>
        <end position="166"/>
    </location>
</feature>
<name>A0A3M5P452_PSEVI</name>
<feature type="transmembrane region" description="Helical" evidence="1">
    <location>
        <begin position="227"/>
        <end position="249"/>
    </location>
</feature>
<feature type="transmembrane region" description="Helical" evidence="1">
    <location>
        <begin position="173"/>
        <end position="191"/>
    </location>
</feature>
<dbReference type="Pfam" id="PF13559">
    <property type="entry name" value="DUF4129"/>
    <property type="match status" value="1"/>
</dbReference>
<feature type="transmembrane region" description="Helical" evidence="1">
    <location>
        <begin position="613"/>
        <end position="634"/>
    </location>
</feature>
<evidence type="ECO:0000256" key="1">
    <source>
        <dbReference type="SAM" id="Phobius"/>
    </source>
</evidence>
<proteinExistence type="predicted"/>
<evidence type="ECO:0000313" key="4">
    <source>
        <dbReference type="Proteomes" id="UP000273854"/>
    </source>
</evidence>
<evidence type="ECO:0000313" key="3">
    <source>
        <dbReference type="EMBL" id="RMT79274.1"/>
    </source>
</evidence>
<dbReference type="InterPro" id="IPR002931">
    <property type="entry name" value="Transglutaminase-like"/>
</dbReference>
<dbReference type="EMBL" id="RBTP01000056">
    <property type="protein sequence ID" value="RMT79274.1"/>
    <property type="molecule type" value="Genomic_DNA"/>
</dbReference>